<evidence type="ECO:0000313" key="2">
    <source>
        <dbReference type="Proteomes" id="UP000307574"/>
    </source>
</evidence>
<sequence length="61" mass="6906">MESAIFSALKGLEFSPQFLVVIGLMVMHLRNQNEIIKEIVKGMRSVSDRVLVLETKQNEST</sequence>
<dbReference type="Proteomes" id="UP000307574">
    <property type="component" value="Unassembled WGS sequence"/>
</dbReference>
<gene>
    <name evidence="1" type="ORF">FCV50_11330</name>
</gene>
<reference evidence="1 2" key="1">
    <citation type="submission" date="2019-04" db="EMBL/GenBank/DDBJ databases">
        <title>A reverse ecology approach based on a biological definition of microbial populations.</title>
        <authorList>
            <person name="Arevalo P."/>
            <person name="Vaninsberghe D."/>
            <person name="Elsherbini J."/>
            <person name="Gore J."/>
            <person name="Polz M."/>
        </authorList>
    </citation>
    <scope>NUCLEOTIDE SEQUENCE [LARGE SCALE GENOMIC DNA]</scope>
    <source>
        <strain evidence="1 2">10N.261.46.F4</strain>
    </source>
</reference>
<dbReference type="EMBL" id="SYUV01000035">
    <property type="protein sequence ID" value="TKF31628.1"/>
    <property type="molecule type" value="Genomic_DNA"/>
</dbReference>
<proteinExistence type="predicted"/>
<name>A0A4V6WWL2_9VIBR</name>
<dbReference type="AlphaFoldDB" id="A0A4V6WWL2"/>
<dbReference type="RefSeq" id="WP_136980354.1">
    <property type="nucleotide sequence ID" value="NZ_SYUV01000035.1"/>
</dbReference>
<accession>A0A4V6WWL2</accession>
<evidence type="ECO:0000313" key="1">
    <source>
        <dbReference type="EMBL" id="TKF31628.1"/>
    </source>
</evidence>
<evidence type="ECO:0008006" key="3">
    <source>
        <dbReference type="Google" id="ProtNLM"/>
    </source>
</evidence>
<protein>
    <recommendedName>
        <fullName evidence="3">YvrJ family protein</fullName>
    </recommendedName>
</protein>
<comment type="caution">
    <text evidence="1">The sequence shown here is derived from an EMBL/GenBank/DDBJ whole genome shotgun (WGS) entry which is preliminary data.</text>
</comment>
<organism evidence="1 2">
    <name type="scientific">Vibrio kanaloae</name>
    <dbReference type="NCBI Taxonomy" id="170673"/>
    <lineage>
        <taxon>Bacteria</taxon>
        <taxon>Pseudomonadati</taxon>
        <taxon>Pseudomonadota</taxon>
        <taxon>Gammaproteobacteria</taxon>
        <taxon>Vibrionales</taxon>
        <taxon>Vibrionaceae</taxon>
        <taxon>Vibrio</taxon>
    </lineage>
</organism>